<proteinExistence type="predicted"/>
<dbReference type="EMBL" id="VUJU01001854">
    <property type="protein sequence ID" value="KAF0763557.1"/>
    <property type="molecule type" value="Genomic_DNA"/>
</dbReference>
<sequence length="916" mass="103356">MASRLDRLFILLETGSSPVTRKAAANQLGQVVRLHPHELEPLLERISSYLRHSSWETRIAASQAIEAVIKQIPLWCPSGLPPVKLELYSDLQVDEKENDGKLCFDTFDLTAIMNCSALMASPDIEQDIPVTSENDKEKIIKDQQRIINKTLGFEIIGSDIITSDDIMISSIPSQPNLKRQLSEVVKMDTDLDKSSRETNCDRRKARQIELNNKIVRSVSLDGGYTEASNSYKKIKLVDNNEEVENDWPFKDFTNTLLKDLFNTKWEIRHGAATAIREIIKHHGRGAGKACNLPSDQMEIHHQAWLEDVGLRLLCVLALDHFGDFLGDQVVAPVRETCAQALGFIVKLMSEENVLNIIHVLIQLIQHTDWTTRHGGLLGLKYLLVVRKDIIEKILHLSFPYISKALMDTVDDVSAVAASALLPIVDFMIKCDENWASDVISILWQMLAVQDDLTASCYNFMTLLAALFSLPSGKLLTNEPILHVLPRLWPFLTHNATQVRLATMKSLMTLTSTPQLSYADNIEDIKLLQDAMRHIFQRAMAEPDIEIQQIIKKVWANLILNSSLTALLNAACPYIGLWLAMTMQSEKIPYDPSSIIQYIPTGPNKVDNVPSLTSETSIDVKYYIGGSEAIPTDQREKNAIRARYLGAEMLGLLSCYIIKPAPNICYTNEDESPVTCYTKLLISNLESNVAMQQKMTAMVISEWCKLQKLDSLASKILAEKVTDCMNRMIYYDEMSFSITKLIQDAHDFLSSLKHYKLTTPEHLNQIVTLEHIELLTGPETGILISSQKLKPKIFDQLEDRRLSLNQAHKLINSELISLTTSTKASLAGALTMLQYLPEKIRPIVKPLMESIKKESNEMLQRWSADHLAILMDLCINRSSCPNTTIINNLCSFLCVDPEFTPKIVSKYQFKNNSIKYL</sequence>
<evidence type="ECO:0000256" key="1">
    <source>
        <dbReference type="ARBA" id="ARBA00022806"/>
    </source>
</evidence>
<feature type="domain" description="Mot1 central" evidence="3">
    <location>
        <begin position="553"/>
        <end position="910"/>
    </location>
</feature>
<dbReference type="GO" id="GO:0016887">
    <property type="term" value="F:ATP hydrolysis activity"/>
    <property type="evidence" value="ECO:0007669"/>
    <property type="project" value="InterPro"/>
</dbReference>
<dbReference type="Proteomes" id="UP000478052">
    <property type="component" value="Unassembled WGS sequence"/>
</dbReference>
<evidence type="ECO:0000313" key="5">
    <source>
        <dbReference type="Proteomes" id="UP000478052"/>
    </source>
</evidence>
<dbReference type="GO" id="GO:0003677">
    <property type="term" value="F:DNA binding"/>
    <property type="evidence" value="ECO:0007669"/>
    <property type="project" value="UniProtKB-KW"/>
</dbReference>
<dbReference type="PANTHER" id="PTHR36498:SF1">
    <property type="entry name" value="TATA-BINDING PROTEIN-ASSOCIATED FACTOR 172"/>
    <property type="match status" value="1"/>
</dbReference>
<comment type="caution">
    <text evidence="4">The sequence shown here is derived from an EMBL/GenBank/DDBJ whole genome shotgun (WGS) entry which is preliminary data.</text>
</comment>
<accession>A0A6G0YZQ2</accession>
<dbReference type="SUPFAM" id="SSF48371">
    <property type="entry name" value="ARM repeat"/>
    <property type="match status" value="1"/>
</dbReference>
<dbReference type="PANTHER" id="PTHR36498">
    <property type="entry name" value="TATA-BINDING PROTEIN-ASSOCIATED FACTOR 172"/>
    <property type="match status" value="1"/>
</dbReference>
<gene>
    <name evidence="4" type="ORF">FWK35_00015429</name>
</gene>
<evidence type="ECO:0000259" key="3">
    <source>
        <dbReference type="Pfam" id="PF12054"/>
    </source>
</evidence>
<dbReference type="GO" id="GO:0017025">
    <property type="term" value="F:TBP-class protein binding"/>
    <property type="evidence" value="ECO:0007669"/>
    <property type="project" value="InterPro"/>
</dbReference>
<dbReference type="InterPro" id="IPR044972">
    <property type="entry name" value="Mot1"/>
</dbReference>
<dbReference type="InterPro" id="IPR011989">
    <property type="entry name" value="ARM-like"/>
</dbReference>
<evidence type="ECO:0000256" key="2">
    <source>
        <dbReference type="ARBA" id="ARBA00023125"/>
    </source>
</evidence>
<dbReference type="AlphaFoldDB" id="A0A6G0YZQ2"/>
<reference evidence="4 5" key="1">
    <citation type="submission" date="2019-08" db="EMBL/GenBank/DDBJ databases">
        <title>Whole genome of Aphis craccivora.</title>
        <authorList>
            <person name="Voronova N.V."/>
            <person name="Shulinski R.S."/>
            <person name="Bandarenka Y.V."/>
            <person name="Zhorov D.G."/>
            <person name="Warner D."/>
        </authorList>
    </citation>
    <scope>NUCLEOTIDE SEQUENCE [LARGE SCALE GENOMIC DNA]</scope>
    <source>
        <strain evidence="4">180601</strain>
        <tissue evidence="4">Whole Body</tissue>
    </source>
</reference>
<keyword evidence="2" id="KW-0238">DNA-binding</keyword>
<evidence type="ECO:0000313" key="4">
    <source>
        <dbReference type="EMBL" id="KAF0763557.1"/>
    </source>
</evidence>
<name>A0A6G0YZQ2_APHCR</name>
<dbReference type="OrthoDB" id="10252227at2759"/>
<dbReference type="Gene3D" id="1.25.10.10">
    <property type="entry name" value="Leucine-rich Repeat Variant"/>
    <property type="match status" value="1"/>
</dbReference>
<keyword evidence="1" id="KW-0547">Nucleotide-binding</keyword>
<keyword evidence="1" id="KW-0067">ATP-binding</keyword>
<keyword evidence="1" id="KW-0347">Helicase</keyword>
<keyword evidence="5" id="KW-1185">Reference proteome</keyword>
<dbReference type="InterPro" id="IPR022707">
    <property type="entry name" value="Mot1_central_dom"/>
</dbReference>
<dbReference type="Pfam" id="PF12054">
    <property type="entry name" value="DUF3535"/>
    <property type="match status" value="1"/>
</dbReference>
<protein>
    <submittedName>
        <fullName evidence="4">TATA-binding protein-associated factor 172 isoform X1</fullName>
    </submittedName>
</protein>
<dbReference type="GO" id="GO:0004386">
    <property type="term" value="F:helicase activity"/>
    <property type="evidence" value="ECO:0007669"/>
    <property type="project" value="UniProtKB-KW"/>
</dbReference>
<dbReference type="InterPro" id="IPR016024">
    <property type="entry name" value="ARM-type_fold"/>
</dbReference>
<organism evidence="4 5">
    <name type="scientific">Aphis craccivora</name>
    <name type="common">Cowpea aphid</name>
    <dbReference type="NCBI Taxonomy" id="307492"/>
    <lineage>
        <taxon>Eukaryota</taxon>
        <taxon>Metazoa</taxon>
        <taxon>Ecdysozoa</taxon>
        <taxon>Arthropoda</taxon>
        <taxon>Hexapoda</taxon>
        <taxon>Insecta</taxon>
        <taxon>Pterygota</taxon>
        <taxon>Neoptera</taxon>
        <taxon>Paraneoptera</taxon>
        <taxon>Hemiptera</taxon>
        <taxon>Sternorrhyncha</taxon>
        <taxon>Aphidomorpha</taxon>
        <taxon>Aphidoidea</taxon>
        <taxon>Aphididae</taxon>
        <taxon>Aphidini</taxon>
        <taxon>Aphis</taxon>
        <taxon>Aphis</taxon>
    </lineage>
</organism>
<keyword evidence="1" id="KW-0378">Hydrolase</keyword>